<feature type="transmembrane region" description="Helical" evidence="1">
    <location>
        <begin position="70"/>
        <end position="92"/>
    </location>
</feature>
<proteinExistence type="predicted"/>
<feature type="transmembrane region" description="Helical" evidence="1">
    <location>
        <begin position="98"/>
        <end position="118"/>
    </location>
</feature>
<organism evidence="3">
    <name type="scientific">Salinicola endophyticus</name>
    <dbReference type="NCBI Taxonomy" id="1949083"/>
    <lineage>
        <taxon>Bacteria</taxon>
        <taxon>Pseudomonadati</taxon>
        <taxon>Pseudomonadota</taxon>
        <taxon>Gammaproteobacteria</taxon>
        <taxon>Oceanospirillales</taxon>
        <taxon>Halomonadaceae</taxon>
        <taxon>Salinicola</taxon>
    </lineage>
</organism>
<feature type="domain" description="DUF6708" evidence="2">
    <location>
        <begin position="114"/>
        <end position="306"/>
    </location>
</feature>
<accession>A0AB74UF48</accession>
<dbReference type="EMBL" id="CP159578">
    <property type="protein sequence ID" value="XCJ79385.1"/>
    <property type="molecule type" value="Genomic_DNA"/>
</dbReference>
<gene>
    <name evidence="3" type="ORF">ABV408_18380</name>
</gene>
<sequence>MKKRNRLLTALGMIPKYQFELPSAGNEIRHSVTSSAADEAWPSRVTLIYNQKLLGVADSEFRRRGLYTSWSFIGCMIFITAFLFFGSMPFLFPLAPYWIIPFVGLVALPSAAAFLWLAKQELKGYAVYPVVFNRSTGKVYFFSIVNGKPVSYPWEKCVYCVVPKRSGGPEGSYYELRGYVLNDYDGVLDSFSIGEEAINPARRSKEFVERWFACHYEYIRMFMTSEDIGFLEPPNRGDYVSLKPSFKQSMNLVQPKAEPKSLVVKFLFAFIDIVIFVPKVVGGAGHYFCCKCCKVPQWSQEIIDECGPEIVLSNR</sequence>
<dbReference type="Pfam" id="PF20455">
    <property type="entry name" value="DUF6708"/>
    <property type="match status" value="1"/>
</dbReference>
<evidence type="ECO:0000313" key="3">
    <source>
        <dbReference type="EMBL" id="XCJ79385.1"/>
    </source>
</evidence>
<reference evidence="3" key="1">
    <citation type="submission" date="2024-06" db="EMBL/GenBank/DDBJ databases">
        <title>Complete genome of Salinicola endophyticus HNIBRBA4755.</title>
        <authorList>
            <person name="Shin S.Y."/>
            <person name="Kang H."/>
            <person name="Song J."/>
        </authorList>
    </citation>
    <scope>NUCLEOTIDE SEQUENCE</scope>
    <source>
        <strain evidence="3">HNIBRBA4755</strain>
    </source>
</reference>
<dbReference type="AlphaFoldDB" id="A0AB74UF48"/>
<name>A0AB74UF48_9GAMM</name>
<dbReference type="InterPro" id="IPR046554">
    <property type="entry name" value="DUF6708"/>
</dbReference>
<evidence type="ECO:0000259" key="2">
    <source>
        <dbReference type="Pfam" id="PF20455"/>
    </source>
</evidence>
<dbReference type="RefSeq" id="WP_353980320.1">
    <property type="nucleotide sequence ID" value="NZ_CP159578.1"/>
</dbReference>
<keyword evidence="1" id="KW-1133">Transmembrane helix</keyword>
<keyword evidence="1" id="KW-0812">Transmembrane</keyword>
<protein>
    <submittedName>
        <fullName evidence="3">DUF6708 domain-containing protein</fullName>
    </submittedName>
</protein>
<keyword evidence="1" id="KW-0472">Membrane</keyword>
<evidence type="ECO:0000256" key="1">
    <source>
        <dbReference type="SAM" id="Phobius"/>
    </source>
</evidence>
<feature type="transmembrane region" description="Helical" evidence="1">
    <location>
        <begin position="266"/>
        <end position="288"/>
    </location>
</feature>